<name>A0A7S3VJX5_DUNTE</name>
<evidence type="ECO:0000313" key="1">
    <source>
        <dbReference type="EMBL" id="CAE0491004.1"/>
    </source>
</evidence>
<dbReference type="AlphaFoldDB" id="A0A7S3VJX5"/>
<sequence length="110" mass="12149">MASQYACVQTQEWGRQNPKMFPMVWFSNSESLALRYQMAAELGLKGVGAWNLEHLFSRSEAGITAALAPAGGEVSPRELQMRAGMWQAVEAFFYPRLDSNETDALVGCVS</sequence>
<proteinExistence type="predicted"/>
<protein>
    <recommendedName>
        <fullName evidence="2">GH18 domain-containing protein</fullName>
    </recommendedName>
</protein>
<organism evidence="1">
    <name type="scientific">Dunaliella tertiolecta</name>
    <name type="common">Green alga</name>
    <dbReference type="NCBI Taxonomy" id="3047"/>
    <lineage>
        <taxon>Eukaryota</taxon>
        <taxon>Viridiplantae</taxon>
        <taxon>Chlorophyta</taxon>
        <taxon>core chlorophytes</taxon>
        <taxon>Chlorophyceae</taxon>
        <taxon>CS clade</taxon>
        <taxon>Chlamydomonadales</taxon>
        <taxon>Dunaliellaceae</taxon>
        <taxon>Dunaliella</taxon>
    </lineage>
</organism>
<dbReference type="Gene3D" id="3.20.20.80">
    <property type="entry name" value="Glycosidases"/>
    <property type="match status" value="1"/>
</dbReference>
<accession>A0A7S3VJX5</accession>
<dbReference type="EMBL" id="HBIP01010875">
    <property type="protein sequence ID" value="CAE0491004.1"/>
    <property type="molecule type" value="Transcribed_RNA"/>
</dbReference>
<gene>
    <name evidence="1" type="ORF">DTER00134_LOCUS6077</name>
</gene>
<evidence type="ECO:0008006" key="2">
    <source>
        <dbReference type="Google" id="ProtNLM"/>
    </source>
</evidence>
<reference evidence="1" key="1">
    <citation type="submission" date="2021-01" db="EMBL/GenBank/DDBJ databases">
        <authorList>
            <person name="Corre E."/>
            <person name="Pelletier E."/>
            <person name="Niang G."/>
            <person name="Scheremetjew M."/>
            <person name="Finn R."/>
            <person name="Kale V."/>
            <person name="Holt S."/>
            <person name="Cochrane G."/>
            <person name="Meng A."/>
            <person name="Brown T."/>
            <person name="Cohen L."/>
        </authorList>
    </citation>
    <scope>NUCLEOTIDE SEQUENCE</scope>
    <source>
        <strain evidence="1">CCMP1320</strain>
    </source>
</reference>